<evidence type="ECO:0000313" key="1">
    <source>
        <dbReference type="EMBL" id="EGQ14776.1"/>
    </source>
</evidence>
<organism evidence="1 2">
    <name type="scientific">Prevotella pallens ATCC 700821</name>
    <dbReference type="NCBI Taxonomy" id="997353"/>
    <lineage>
        <taxon>Bacteria</taxon>
        <taxon>Pseudomonadati</taxon>
        <taxon>Bacteroidota</taxon>
        <taxon>Bacteroidia</taxon>
        <taxon>Bacteroidales</taxon>
        <taxon>Prevotellaceae</taxon>
        <taxon>Prevotella</taxon>
    </lineage>
</organism>
<gene>
    <name evidence="1" type="ORF">HMPREF9144_2020</name>
</gene>
<dbReference type="EMBL" id="AFPY01000104">
    <property type="protein sequence ID" value="EGQ14776.1"/>
    <property type="molecule type" value="Genomic_DNA"/>
</dbReference>
<sequence>MAKINKKTDKSNFFKSFYFTNTSYSTNECATNTHEIRDERFAITWRTFRKMPTNNP</sequence>
<dbReference type="AlphaFoldDB" id="F9DK28"/>
<comment type="caution">
    <text evidence="1">The sequence shown here is derived from an EMBL/GenBank/DDBJ whole genome shotgun (WGS) entry which is preliminary data.</text>
</comment>
<evidence type="ECO:0000313" key="2">
    <source>
        <dbReference type="Proteomes" id="UP000004123"/>
    </source>
</evidence>
<reference evidence="1 2" key="1">
    <citation type="submission" date="2011-04" db="EMBL/GenBank/DDBJ databases">
        <authorList>
            <person name="Muzny D."/>
            <person name="Qin X."/>
            <person name="Deng J."/>
            <person name="Jiang H."/>
            <person name="Liu Y."/>
            <person name="Qu J."/>
            <person name="Song X.-Z."/>
            <person name="Zhang L."/>
            <person name="Thornton R."/>
            <person name="Coyle M."/>
            <person name="Francisco L."/>
            <person name="Jackson L."/>
            <person name="Javaid M."/>
            <person name="Korchina V."/>
            <person name="Kovar C."/>
            <person name="Mata R."/>
            <person name="Mathew T."/>
            <person name="Ngo R."/>
            <person name="Nguyen L."/>
            <person name="Nguyen N."/>
            <person name="Okwuonu G."/>
            <person name="Ongeri F."/>
            <person name="Pham C."/>
            <person name="Simmons D."/>
            <person name="Wilczek-Boney K."/>
            <person name="Hale W."/>
            <person name="Jakkamsetti A."/>
            <person name="Pham P."/>
            <person name="Ruth R."/>
            <person name="San Lucas F."/>
            <person name="Warren J."/>
            <person name="Zhang J."/>
            <person name="Zhao Z."/>
            <person name="Zhou C."/>
            <person name="Zhu D."/>
            <person name="Lee S."/>
            <person name="Bess C."/>
            <person name="Blankenburg K."/>
            <person name="Forbes L."/>
            <person name="Fu Q."/>
            <person name="Gubbala S."/>
            <person name="Hirani K."/>
            <person name="Jayaseelan J.C."/>
            <person name="Lara F."/>
            <person name="Munidasa M."/>
            <person name="Palculict T."/>
            <person name="Patil S."/>
            <person name="Pu L.-L."/>
            <person name="Saada N."/>
            <person name="Tang L."/>
            <person name="Weissenberger G."/>
            <person name="Zhu Y."/>
            <person name="Hemphill L."/>
            <person name="Shang Y."/>
            <person name="Youmans B."/>
            <person name="Ayvaz T."/>
            <person name="Ross M."/>
            <person name="Santibanez J."/>
            <person name="Aqrawi P."/>
            <person name="Gross S."/>
            <person name="Joshi V."/>
            <person name="Fowler G."/>
            <person name="Nazareth L."/>
            <person name="Reid J."/>
            <person name="Worley K."/>
            <person name="Petrosino J."/>
            <person name="Highlander S."/>
            <person name="Gibbs R."/>
        </authorList>
    </citation>
    <scope>NUCLEOTIDE SEQUENCE [LARGE SCALE GENOMIC DNA]</scope>
    <source>
        <strain evidence="1 2">ATCC 700821</strain>
    </source>
</reference>
<proteinExistence type="predicted"/>
<name>F9DK28_9BACT</name>
<accession>F9DK28</accession>
<protein>
    <submittedName>
        <fullName evidence="1">Uncharacterized protein</fullName>
    </submittedName>
</protein>
<dbReference type="HOGENOM" id="CLU_3010531_0_0_10"/>
<dbReference type="Proteomes" id="UP000004123">
    <property type="component" value="Unassembled WGS sequence"/>
</dbReference>